<dbReference type="RefSeq" id="WP_013514099.1">
    <property type="nucleotide sequence ID" value="NC_014844.1"/>
</dbReference>
<keyword evidence="4 9" id="KW-0645">Protease</keyword>
<dbReference type="EC" id="3.4.11.-" evidence="10"/>
<protein>
    <recommendedName>
        <fullName evidence="10">M18 family aminopeptidase</fullName>
        <ecNumber evidence="10">3.4.11.-</ecNumber>
    </recommendedName>
</protein>
<evidence type="ECO:0000256" key="2">
    <source>
        <dbReference type="ARBA" id="ARBA00008290"/>
    </source>
</evidence>
<dbReference type="PANTHER" id="PTHR28570">
    <property type="entry name" value="ASPARTYL AMINOPEPTIDASE"/>
    <property type="match status" value="1"/>
</dbReference>
<evidence type="ECO:0000256" key="1">
    <source>
        <dbReference type="ARBA" id="ARBA00001947"/>
    </source>
</evidence>
<keyword evidence="6 9" id="KW-0378">Hydrolase</keyword>
<dbReference type="GO" id="GO:0008237">
    <property type="term" value="F:metallopeptidase activity"/>
    <property type="evidence" value="ECO:0007669"/>
    <property type="project" value="UniProtKB-KW"/>
</dbReference>
<keyword evidence="8 9" id="KW-0482">Metalloprotease</keyword>
<evidence type="ECO:0000256" key="3">
    <source>
        <dbReference type="ARBA" id="ARBA00022438"/>
    </source>
</evidence>
<comment type="similarity">
    <text evidence="2 9">Belongs to the peptidase M18 family.</text>
</comment>
<dbReference type="InterPro" id="IPR001948">
    <property type="entry name" value="Peptidase_M18"/>
</dbReference>
<proteinExistence type="inferred from homology"/>
<gene>
    <name evidence="11" type="ordered locus">Daes_1153</name>
</gene>
<keyword evidence="3 9" id="KW-0031">Aminopeptidase</keyword>
<accession>E6VTJ1</accession>
<evidence type="ECO:0000256" key="4">
    <source>
        <dbReference type="ARBA" id="ARBA00022670"/>
    </source>
</evidence>
<dbReference type="AlphaFoldDB" id="E6VTJ1"/>
<evidence type="ECO:0000256" key="8">
    <source>
        <dbReference type="ARBA" id="ARBA00023049"/>
    </source>
</evidence>
<evidence type="ECO:0000256" key="7">
    <source>
        <dbReference type="ARBA" id="ARBA00022833"/>
    </source>
</evidence>
<dbReference type="SUPFAM" id="SSF101821">
    <property type="entry name" value="Aminopeptidase/glucanase lid domain"/>
    <property type="match status" value="1"/>
</dbReference>
<evidence type="ECO:0000256" key="9">
    <source>
        <dbReference type="RuleBase" id="RU004386"/>
    </source>
</evidence>
<comment type="cofactor">
    <cofactor evidence="1 10">
        <name>Zn(2+)</name>
        <dbReference type="ChEBI" id="CHEBI:29105"/>
    </cofactor>
</comment>
<evidence type="ECO:0000256" key="10">
    <source>
        <dbReference type="RuleBase" id="RU004387"/>
    </source>
</evidence>
<dbReference type="GO" id="GO:0008270">
    <property type="term" value="F:zinc ion binding"/>
    <property type="evidence" value="ECO:0007669"/>
    <property type="project" value="InterPro"/>
</dbReference>
<evidence type="ECO:0000256" key="5">
    <source>
        <dbReference type="ARBA" id="ARBA00022723"/>
    </source>
</evidence>
<dbReference type="OrthoDB" id="5288740at2"/>
<dbReference type="HOGENOM" id="CLU_590123_0_0_7"/>
<dbReference type="Gene3D" id="2.30.250.10">
    <property type="entry name" value="Aminopeptidase i, Domain 2"/>
    <property type="match status" value="1"/>
</dbReference>
<dbReference type="InterPro" id="IPR023358">
    <property type="entry name" value="Peptidase_M18_dom2"/>
</dbReference>
<dbReference type="NCBIfam" id="NF002600">
    <property type="entry name" value="PRK02256.1"/>
    <property type="match status" value="1"/>
</dbReference>
<keyword evidence="12" id="KW-1185">Reference proteome</keyword>
<dbReference type="EMBL" id="CP002431">
    <property type="protein sequence ID" value="ADU62168.1"/>
    <property type="molecule type" value="Genomic_DNA"/>
</dbReference>
<evidence type="ECO:0000313" key="11">
    <source>
        <dbReference type="EMBL" id="ADU62168.1"/>
    </source>
</evidence>
<reference evidence="11 12" key="2">
    <citation type="journal article" date="2014" name="Genome Announc.">
        <title>Complete Genome Sequence of the Subsurface, Mesophilic Sulfate-Reducing Bacterium Desulfovibrio aespoeensis Aspo-2.</title>
        <authorList>
            <person name="Pedersen K."/>
            <person name="Bengtsson A."/>
            <person name="Edlund J."/>
            <person name="Rabe L."/>
            <person name="Hazen T."/>
            <person name="Chakraborty R."/>
            <person name="Goodwin L."/>
            <person name="Shapiro N."/>
        </authorList>
    </citation>
    <scope>NUCLEOTIDE SEQUENCE [LARGE SCALE GENOMIC DNA]</scope>
    <source>
        <strain evidence="12">ATCC 700646 / DSM 10631 / Aspo-2</strain>
    </source>
</reference>
<sequence>MSKKSAKLEYEPKSAWEVYASKKDIKAMDAMADRYVDFLSRCKTERLVMDHVRGKVEGAGFVDDLKAPLAYRFNRNKTCFLARKGRRPLSQGFRLVGAHADCPRLDLKQRPLYEDTDICLAKTHYYGGIRKYQWLTIPLALHGTVVKKSGEVVTVCIGENPADPVFTITDLLPHLAYKEVEKKVADAFEAEKLNLVMGQSPVAKPGKPGMEGDGEAIKEPVKRKVLELLNARYGIDEADFFSAEMQAVPAGPARFVGLDASIIGGYGQDDRSSVFCALEAFLAEPDPEYAQIVLFWDKEEIGSEGATGANSRFFENCMEELVEAWEPGARLSSVLSGGSALSADVSAAMDPDHKDVYEPLNAARLGYGPCFNKFTGHRGKVGANDAHPDFIGWLRRILDDAGIPWHMSELGKVDVGGGGTVAKFLAVYGMDVIDVGVPVLSMHSPFELSAKADIYACTLAFREFLKQ</sequence>
<dbReference type="Proteomes" id="UP000002191">
    <property type="component" value="Chromosome"/>
</dbReference>
<dbReference type="GO" id="GO:0004177">
    <property type="term" value="F:aminopeptidase activity"/>
    <property type="evidence" value="ECO:0007669"/>
    <property type="project" value="UniProtKB-KW"/>
</dbReference>
<dbReference type="Gene3D" id="3.40.630.10">
    <property type="entry name" value="Zn peptidases"/>
    <property type="match status" value="1"/>
</dbReference>
<dbReference type="eggNOG" id="COG1362">
    <property type="taxonomic scope" value="Bacteria"/>
</dbReference>
<dbReference type="KEGG" id="das:Daes_1153"/>
<reference evidence="12" key="1">
    <citation type="submission" date="2010-12" db="EMBL/GenBank/DDBJ databases">
        <title>Complete sequence of Desulfovibrio aespoeensis Aspo-2.</title>
        <authorList>
            <consortium name="US DOE Joint Genome Institute"/>
            <person name="Lucas S."/>
            <person name="Copeland A."/>
            <person name="Lapidus A."/>
            <person name="Cheng J.-F."/>
            <person name="Goodwin L."/>
            <person name="Pitluck S."/>
            <person name="Chertkov O."/>
            <person name="Misra M."/>
            <person name="Detter J.C."/>
            <person name="Han C."/>
            <person name="Tapia R."/>
            <person name="Land M."/>
            <person name="Hauser L."/>
            <person name="Kyrpides N."/>
            <person name="Ivanova N."/>
            <person name="Ovchinnikova G."/>
            <person name="Pedersen K."/>
            <person name="Jagevall S."/>
            <person name="Hazen T."/>
            <person name="Woyke T."/>
        </authorList>
    </citation>
    <scope>NUCLEOTIDE SEQUENCE [LARGE SCALE GENOMIC DNA]</scope>
    <source>
        <strain evidence="12">ATCC 700646 / DSM 10631 / Aspo-2</strain>
    </source>
</reference>
<keyword evidence="7 9" id="KW-0862">Zinc</keyword>
<dbReference type="SUPFAM" id="SSF53187">
    <property type="entry name" value="Zn-dependent exopeptidases"/>
    <property type="match status" value="1"/>
</dbReference>
<evidence type="ECO:0000256" key="6">
    <source>
        <dbReference type="ARBA" id="ARBA00022801"/>
    </source>
</evidence>
<dbReference type="PRINTS" id="PR00932">
    <property type="entry name" value="AMINO1PTASE"/>
</dbReference>
<dbReference type="GO" id="GO:0005737">
    <property type="term" value="C:cytoplasm"/>
    <property type="evidence" value="ECO:0007669"/>
    <property type="project" value="UniProtKB-ARBA"/>
</dbReference>
<dbReference type="Pfam" id="PF02127">
    <property type="entry name" value="Peptidase_M18"/>
    <property type="match status" value="1"/>
</dbReference>
<dbReference type="PANTHER" id="PTHR28570:SF2">
    <property type="entry name" value="M18 FAMILY AMINOPEPTIDASE 1-RELATED"/>
    <property type="match status" value="1"/>
</dbReference>
<dbReference type="STRING" id="643562.Daes_1153"/>
<keyword evidence="5 9" id="KW-0479">Metal-binding</keyword>
<organism evidence="11 12">
    <name type="scientific">Pseudodesulfovibrio aespoeensis (strain ATCC 700646 / DSM 10631 / Aspo-2)</name>
    <name type="common">Desulfovibrio aespoeensis</name>
    <dbReference type="NCBI Taxonomy" id="643562"/>
    <lineage>
        <taxon>Bacteria</taxon>
        <taxon>Pseudomonadati</taxon>
        <taxon>Thermodesulfobacteriota</taxon>
        <taxon>Desulfovibrionia</taxon>
        <taxon>Desulfovibrionales</taxon>
        <taxon>Desulfovibrionaceae</taxon>
    </lineage>
</organism>
<dbReference type="GO" id="GO:0006508">
    <property type="term" value="P:proteolysis"/>
    <property type="evidence" value="ECO:0007669"/>
    <property type="project" value="UniProtKB-KW"/>
</dbReference>
<evidence type="ECO:0000313" key="12">
    <source>
        <dbReference type="Proteomes" id="UP000002191"/>
    </source>
</evidence>
<name>E6VTJ1_PSEA9</name>